<reference evidence="2" key="1">
    <citation type="submission" date="2022-01" db="EMBL/GenBank/DDBJ databases">
        <authorList>
            <person name="King R."/>
        </authorList>
    </citation>
    <scope>NUCLEOTIDE SEQUENCE</scope>
</reference>
<evidence type="ECO:0000256" key="1">
    <source>
        <dbReference type="SAM" id="MobiDB-lite"/>
    </source>
</evidence>
<feature type="compositionally biased region" description="Low complexity" evidence="1">
    <location>
        <begin position="120"/>
        <end position="138"/>
    </location>
</feature>
<name>A0A9N9S7U6_9DIPT</name>
<feature type="region of interest" description="Disordered" evidence="1">
    <location>
        <begin position="82"/>
        <end position="171"/>
    </location>
</feature>
<keyword evidence="3" id="KW-1185">Reference proteome</keyword>
<gene>
    <name evidence="2" type="ORF">CHIRRI_LOCUS12694</name>
</gene>
<organism evidence="2 3">
    <name type="scientific">Chironomus riparius</name>
    <dbReference type="NCBI Taxonomy" id="315576"/>
    <lineage>
        <taxon>Eukaryota</taxon>
        <taxon>Metazoa</taxon>
        <taxon>Ecdysozoa</taxon>
        <taxon>Arthropoda</taxon>
        <taxon>Hexapoda</taxon>
        <taxon>Insecta</taxon>
        <taxon>Pterygota</taxon>
        <taxon>Neoptera</taxon>
        <taxon>Endopterygota</taxon>
        <taxon>Diptera</taxon>
        <taxon>Nematocera</taxon>
        <taxon>Chironomoidea</taxon>
        <taxon>Chironomidae</taxon>
        <taxon>Chironominae</taxon>
        <taxon>Chironomus</taxon>
    </lineage>
</organism>
<accession>A0A9N9S7U6</accession>
<reference evidence="2" key="2">
    <citation type="submission" date="2022-10" db="EMBL/GenBank/DDBJ databases">
        <authorList>
            <consortium name="ENA_rothamsted_submissions"/>
            <consortium name="culmorum"/>
            <person name="King R."/>
        </authorList>
    </citation>
    <scope>NUCLEOTIDE SEQUENCE</scope>
</reference>
<feature type="compositionally biased region" description="Polar residues" evidence="1">
    <location>
        <begin position="139"/>
        <end position="148"/>
    </location>
</feature>
<proteinExistence type="predicted"/>
<feature type="compositionally biased region" description="Polar residues" evidence="1">
    <location>
        <begin position="101"/>
        <end position="110"/>
    </location>
</feature>
<evidence type="ECO:0000313" key="2">
    <source>
        <dbReference type="EMBL" id="CAG9809874.1"/>
    </source>
</evidence>
<dbReference type="OrthoDB" id="10478451at2759"/>
<dbReference type="EMBL" id="OU895879">
    <property type="protein sequence ID" value="CAG9809874.1"/>
    <property type="molecule type" value="Genomic_DNA"/>
</dbReference>
<dbReference type="Proteomes" id="UP001153620">
    <property type="component" value="Chromosome 3"/>
</dbReference>
<dbReference type="AlphaFoldDB" id="A0A9N9S7U6"/>
<protein>
    <submittedName>
        <fullName evidence="2">Uncharacterized protein</fullName>
    </submittedName>
</protein>
<sequence>MTIKTLKTTSSCSINVKSNAISSDMPSFKRTGAVKNLFNTTVDREELQQQLKSVDRIGMRELGKYKCESKILEIRRDDDHQARRLKYQPAKETDTKRCHSTKSTSQSTLHSMIFNRDDSSSSSSFKSSSLPSTSKMLSVQKTATSTNPALPKGQRTIKDYYQSVKRSRQNR</sequence>
<evidence type="ECO:0000313" key="3">
    <source>
        <dbReference type="Proteomes" id="UP001153620"/>
    </source>
</evidence>